<reference evidence="2 3" key="1">
    <citation type="journal article" date="2016" name="Genome Biol. Evol.">
        <title>Gene Family Evolution Reflects Adaptation to Soil Environmental Stressors in the Genome of the Collembolan Orchesella cincta.</title>
        <authorList>
            <person name="Faddeeva-Vakhrusheva A."/>
            <person name="Derks M.F."/>
            <person name="Anvar S.Y."/>
            <person name="Agamennone V."/>
            <person name="Suring W."/>
            <person name="Smit S."/>
            <person name="van Straalen N.M."/>
            <person name="Roelofs D."/>
        </authorList>
    </citation>
    <scope>NUCLEOTIDE SEQUENCE [LARGE SCALE GENOMIC DNA]</scope>
    <source>
        <tissue evidence="2">Mixed pool</tissue>
    </source>
</reference>
<dbReference type="EMBL" id="LJIJ01000240">
    <property type="protein sequence ID" value="ODM99999.1"/>
    <property type="molecule type" value="Genomic_DNA"/>
</dbReference>
<evidence type="ECO:0000313" key="2">
    <source>
        <dbReference type="EMBL" id="ODM99999.1"/>
    </source>
</evidence>
<gene>
    <name evidence="2" type="ORF">Ocin01_06685</name>
</gene>
<sequence>MTSSASETITWKVFYKKSAISNKSAKIIFKLARDSLTREVFTIQPNNDFITVYSAFKFTDSETQVLQLKPVTPQDWALNFIGFCMERKNAGTCLNTLCNLHKIGQSNYQQKIVGILNNIPEVEVRQVEDLVNCESEPFLPEIGTGHSHSIKTLAAKMKNRKCISAYFASCLLLVLCGITYATIDTQKPKESPSTPIELKEMSNFRVNLSNQDSYSINSTGIYTKLASASQDESEVPKKLDSLTTANGLKSSTETAAKLDNQQLNQQRVYIRRPLEIGVKTNLLCDPEFETNLVIDPADPFEWGNVHVDCAARIHSLVIKGHLRAWDMLSIVNQTRNIRHLSIIGNDLCTASHGFVAIIDALPKIRLERLKSLEIKGMTDKESGCREVLTLVANKFRFSSKLKTLVLDDVEVGTKNKVELHRIVYNLQNYLRVFHMKNMNFHIPTFDLIFPALNLTTLHLFVQNSSSELASQSVKNLLSKEHFIKEFHSNVEIPEDDMKSTLNHINRSEFQT</sequence>
<evidence type="ECO:0000313" key="3">
    <source>
        <dbReference type="Proteomes" id="UP000094527"/>
    </source>
</evidence>
<dbReference type="SUPFAM" id="SSF52047">
    <property type="entry name" value="RNI-like"/>
    <property type="match status" value="1"/>
</dbReference>
<dbReference type="Proteomes" id="UP000094527">
    <property type="component" value="Unassembled WGS sequence"/>
</dbReference>
<organism evidence="2 3">
    <name type="scientific">Orchesella cincta</name>
    <name type="common">Springtail</name>
    <name type="synonym">Podura cincta</name>
    <dbReference type="NCBI Taxonomy" id="48709"/>
    <lineage>
        <taxon>Eukaryota</taxon>
        <taxon>Metazoa</taxon>
        <taxon>Ecdysozoa</taxon>
        <taxon>Arthropoda</taxon>
        <taxon>Hexapoda</taxon>
        <taxon>Collembola</taxon>
        <taxon>Entomobryomorpha</taxon>
        <taxon>Entomobryoidea</taxon>
        <taxon>Orchesellidae</taxon>
        <taxon>Orchesellinae</taxon>
        <taxon>Orchesella</taxon>
    </lineage>
</organism>
<keyword evidence="3" id="KW-1185">Reference proteome</keyword>
<protein>
    <submittedName>
        <fullName evidence="2">Uncharacterized protein</fullName>
    </submittedName>
</protein>
<keyword evidence="1" id="KW-0472">Membrane</keyword>
<dbReference type="AlphaFoldDB" id="A0A1D2N409"/>
<comment type="caution">
    <text evidence="2">The sequence shown here is derived from an EMBL/GenBank/DDBJ whole genome shotgun (WGS) entry which is preliminary data.</text>
</comment>
<evidence type="ECO:0000256" key="1">
    <source>
        <dbReference type="SAM" id="Phobius"/>
    </source>
</evidence>
<name>A0A1D2N409_ORCCI</name>
<keyword evidence="1" id="KW-0812">Transmembrane</keyword>
<proteinExistence type="predicted"/>
<accession>A0A1D2N409</accession>
<feature type="transmembrane region" description="Helical" evidence="1">
    <location>
        <begin position="163"/>
        <end position="183"/>
    </location>
</feature>
<keyword evidence="1" id="KW-1133">Transmembrane helix</keyword>